<gene>
    <name evidence="12" type="primary">LOC111023701</name>
</gene>
<dbReference type="RefSeq" id="XP_022156860.1">
    <property type="nucleotide sequence ID" value="XM_022301168.1"/>
</dbReference>
<comment type="subcellular location">
    <subcellularLocation>
        <location evidence="1">Secreted</location>
        <location evidence="1">Cell wall</location>
    </subcellularLocation>
</comment>
<keyword evidence="6 9" id="KW-0326">Glycosidase</keyword>
<keyword evidence="11" id="KW-1185">Reference proteome</keyword>
<reference evidence="12" key="1">
    <citation type="submission" date="2025-08" db="UniProtKB">
        <authorList>
            <consortium name="RefSeq"/>
        </authorList>
    </citation>
    <scope>IDENTIFICATION</scope>
    <source>
        <strain evidence="12">OHB3-1</strain>
    </source>
</reference>
<feature type="chain" id="PRO_5027119712" evidence="10">
    <location>
        <begin position="23"/>
        <end position="388"/>
    </location>
</feature>
<evidence type="ECO:0000313" key="12">
    <source>
        <dbReference type="RefSeq" id="XP_022156860.1"/>
    </source>
</evidence>
<evidence type="ECO:0000256" key="2">
    <source>
        <dbReference type="ARBA" id="ARBA00008834"/>
    </source>
</evidence>
<evidence type="ECO:0000313" key="11">
    <source>
        <dbReference type="Proteomes" id="UP000504603"/>
    </source>
</evidence>
<sequence length="388" mass="41579">MANQMSFFFFFFFHLFTQRSSAGSYNVLSFGAKPDGKTDSTQPFLKAWKSACTSPTASTIIVPKGRFLLTSTTFRGPCNSHITFRLNGTLVAPLDYRALGNSGYWILFIKVDGVSVVGGNIDAKGAGYWACKKSGNNCPAGARSMTFNWANNIVISGLTSINSQQTHLVINSCNNVKVKNVKVMAPDQSPNTDGIHVQSSTNVMITGSTLQTGDDCISIGDGTKNLFMSNIKCGPGHGVSIGSLGKELEENGVENVTLTNAVFIGSDNGVRIKTWPRPSKGFVKNVLFQNIIMNNVQNPIIIDQNYCPNNQGCPLLSSGLKISGVSYKNIKGTSATPEAVTFDCSPTTPCSDIRLEDIKLTYKNKAATSSCKNIGGSTIGILMPESCL</sequence>
<evidence type="ECO:0000256" key="4">
    <source>
        <dbReference type="ARBA" id="ARBA00022525"/>
    </source>
</evidence>
<dbReference type="GO" id="GO:0005975">
    <property type="term" value="P:carbohydrate metabolic process"/>
    <property type="evidence" value="ECO:0007669"/>
    <property type="project" value="InterPro"/>
</dbReference>
<dbReference type="Proteomes" id="UP000504603">
    <property type="component" value="Unplaced"/>
</dbReference>
<evidence type="ECO:0000256" key="10">
    <source>
        <dbReference type="SAM" id="SignalP"/>
    </source>
</evidence>
<evidence type="ECO:0000256" key="7">
    <source>
        <dbReference type="ARBA" id="ARBA00023316"/>
    </source>
</evidence>
<accession>A0A6J1DRI6</accession>
<dbReference type="AlphaFoldDB" id="A0A6J1DRI6"/>
<keyword evidence="3" id="KW-0134">Cell wall</keyword>
<comment type="similarity">
    <text evidence="2 9">Belongs to the glycosyl hydrolase 28 family.</text>
</comment>
<dbReference type="GO" id="GO:0071555">
    <property type="term" value="P:cell wall organization"/>
    <property type="evidence" value="ECO:0007669"/>
    <property type="project" value="UniProtKB-KW"/>
</dbReference>
<evidence type="ECO:0000256" key="8">
    <source>
        <dbReference type="PROSITE-ProRule" id="PRU10052"/>
    </source>
</evidence>
<dbReference type="Gene3D" id="2.160.20.10">
    <property type="entry name" value="Single-stranded right-handed beta-helix, Pectin lyase-like"/>
    <property type="match status" value="1"/>
</dbReference>
<name>A0A6J1DRI6_MOMCH</name>
<keyword evidence="4" id="KW-0964">Secreted</keyword>
<feature type="active site" evidence="8">
    <location>
        <position position="237"/>
    </location>
</feature>
<evidence type="ECO:0000256" key="9">
    <source>
        <dbReference type="RuleBase" id="RU361169"/>
    </source>
</evidence>
<protein>
    <submittedName>
        <fullName evidence="12">Polygalacturonase-like</fullName>
    </submittedName>
</protein>
<evidence type="ECO:0000256" key="3">
    <source>
        <dbReference type="ARBA" id="ARBA00022512"/>
    </source>
</evidence>
<dbReference type="KEGG" id="mcha:111023701"/>
<dbReference type="FunFam" id="2.160.20.10:FF:000016">
    <property type="entry name" value="Polygalacturonase 7"/>
    <property type="match status" value="1"/>
</dbReference>
<organism evidence="11 12">
    <name type="scientific">Momordica charantia</name>
    <name type="common">Bitter gourd</name>
    <name type="synonym">Balsam pear</name>
    <dbReference type="NCBI Taxonomy" id="3673"/>
    <lineage>
        <taxon>Eukaryota</taxon>
        <taxon>Viridiplantae</taxon>
        <taxon>Streptophyta</taxon>
        <taxon>Embryophyta</taxon>
        <taxon>Tracheophyta</taxon>
        <taxon>Spermatophyta</taxon>
        <taxon>Magnoliopsida</taxon>
        <taxon>eudicotyledons</taxon>
        <taxon>Gunneridae</taxon>
        <taxon>Pentapetalae</taxon>
        <taxon>rosids</taxon>
        <taxon>fabids</taxon>
        <taxon>Cucurbitales</taxon>
        <taxon>Cucurbitaceae</taxon>
        <taxon>Momordiceae</taxon>
        <taxon>Momordica</taxon>
    </lineage>
</organism>
<keyword evidence="7" id="KW-0961">Cell wall biogenesis/degradation</keyword>
<dbReference type="SUPFAM" id="SSF51126">
    <property type="entry name" value="Pectin lyase-like"/>
    <property type="match status" value="1"/>
</dbReference>
<dbReference type="InterPro" id="IPR012334">
    <property type="entry name" value="Pectin_lyas_fold"/>
</dbReference>
<keyword evidence="10" id="KW-0732">Signal</keyword>
<dbReference type="PROSITE" id="PS00502">
    <property type="entry name" value="POLYGALACTURONASE"/>
    <property type="match status" value="1"/>
</dbReference>
<dbReference type="OrthoDB" id="187139at2759"/>
<evidence type="ECO:0000256" key="6">
    <source>
        <dbReference type="ARBA" id="ARBA00023295"/>
    </source>
</evidence>
<evidence type="ECO:0000256" key="1">
    <source>
        <dbReference type="ARBA" id="ARBA00004191"/>
    </source>
</evidence>
<dbReference type="SMART" id="SM00710">
    <property type="entry name" value="PbH1"/>
    <property type="match status" value="4"/>
</dbReference>
<evidence type="ECO:0000256" key="5">
    <source>
        <dbReference type="ARBA" id="ARBA00022801"/>
    </source>
</evidence>
<dbReference type="InterPro" id="IPR006626">
    <property type="entry name" value="PbH1"/>
</dbReference>
<proteinExistence type="inferred from homology"/>
<keyword evidence="5 9" id="KW-0378">Hydrolase</keyword>
<dbReference type="GO" id="GO:0004650">
    <property type="term" value="F:polygalacturonase activity"/>
    <property type="evidence" value="ECO:0007669"/>
    <property type="project" value="InterPro"/>
</dbReference>
<feature type="signal peptide" evidence="10">
    <location>
        <begin position="1"/>
        <end position="22"/>
    </location>
</feature>
<dbReference type="GeneID" id="111023701"/>
<dbReference type="InterPro" id="IPR000743">
    <property type="entry name" value="Glyco_hydro_28"/>
</dbReference>
<dbReference type="InterPro" id="IPR011050">
    <property type="entry name" value="Pectin_lyase_fold/virulence"/>
</dbReference>
<dbReference type="Pfam" id="PF00295">
    <property type="entry name" value="Glyco_hydro_28"/>
    <property type="match status" value="1"/>
</dbReference>
<dbReference type="PANTHER" id="PTHR31375">
    <property type="match status" value="1"/>
</dbReference>